<evidence type="ECO:0000313" key="1">
    <source>
        <dbReference type="EMBL" id="MBO1883336.1"/>
    </source>
</evidence>
<gene>
    <name evidence="1" type="ORF">J4N46_02595</name>
</gene>
<dbReference type="RefSeq" id="WP_208058052.1">
    <property type="nucleotide sequence ID" value="NZ_JAGDYP010000002.1"/>
</dbReference>
<organism evidence="1 2">
    <name type="scientific">Capnocytophaga bilenii</name>
    <dbReference type="NCBI Taxonomy" id="2819369"/>
    <lineage>
        <taxon>Bacteria</taxon>
        <taxon>Pseudomonadati</taxon>
        <taxon>Bacteroidota</taxon>
        <taxon>Flavobacteriia</taxon>
        <taxon>Flavobacteriales</taxon>
        <taxon>Flavobacteriaceae</taxon>
        <taxon>Capnocytophaga</taxon>
    </lineage>
</organism>
<dbReference type="Proteomes" id="UP000681610">
    <property type="component" value="Unassembled WGS sequence"/>
</dbReference>
<dbReference type="InterPro" id="IPR032675">
    <property type="entry name" value="LRR_dom_sf"/>
</dbReference>
<sequence length="291" mass="31705">MKKDNLLYVILFVGLSLLSCQKDKPTEQPQPTPPPAKQVYDLKLSTTTLTITEGEEDWVVIESGNPAYTVTVTNSNIATAVVTGTTSVSVQITAIAEGTATIVVSDSQSKTFEIGLIVEASPFELQESGGEVILTLKEGAEIPSGAIKIPAKATAIDDEVFMSNREITSVEMPNVKRIGKQAFRAAANLKKIVLKEVQQIEEQAFISCGLEELTLPATVERIGRMAFMNNNELKKITVLNPTPPVIYGNTFAGNVTIKQKRELYVPESALQAYQENEQWSANFRTIKAIGK</sequence>
<name>A0ABS3PVI0_9FLAO</name>
<dbReference type="PROSITE" id="PS51257">
    <property type="entry name" value="PROKAR_LIPOPROTEIN"/>
    <property type="match status" value="1"/>
</dbReference>
<dbReference type="Gene3D" id="3.80.10.10">
    <property type="entry name" value="Ribonuclease Inhibitor"/>
    <property type="match status" value="1"/>
</dbReference>
<dbReference type="InterPro" id="IPR026906">
    <property type="entry name" value="LRR_5"/>
</dbReference>
<accession>A0ABS3PVI0</accession>
<proteinExistence type="predicted"/>
<protein>
    <submittedName>
        <fullName evidence="1">Leucine-rich repeat protein</fullName>
    </submittedName>
</protein>
<comment type="caution">
    <text evidence="1">The sequence shown here is derived from an EMBL/GenBank/DDBJ whole genome shotgun (WGS) entry which is preliminary data.</text>
</comment>
<keyword evidence="2" id="KW-1185">Reference proteome</keyword>
<evidence type="ECO:0000313" key="2">
    <source>
        <dbReference type="Proteomes" id="UP000681610"/>
    </source>
</evidence>
<dbReference type="Pfam" id="PF13306">
    <property type="entry name" value="LRR_5"/>
    <property type="match status" value="1"/>
</dbReference>
<dbReference type="EMBL" id="JAGDYP010000002">
    <property type="protein sequence ID" value="MBO1883336.1"/>
    <property type="molecule type" value="Genomic_DNA"/>
</dbReference>
<reference evidence="1 2" key="1">
    <citation type="submission" date="2021-03" db="EMBL/GenBank/DDBJ databases">
        <title>Isolation and description of Capnocytophaga bilenii sp. nov., a novel Capnocytophaga species, isolated from a gingivitis subject.</title>
        <authorList>
            <person name="Antezack A."/>
            <person name="Monnet-Corti V."/>
            <person name="La Scola B."/>
        </authorList>
    </citation>
    <scope>NUCLEOTIDE SEQUENCE [LARGE SCALE GENOMIC DNA]</scope>
    <source>
        <strain evidence="1 2">Marseille-Q4570</strain>
    </source>
</reference>